<sequence>MPKNPAHLKEGKKTERREGRETQDEGESKKVEDGWTRSFPFSPGHVSAPSHGETAKAEKERFISSGSRLPATFHPGGHVSLGMPTREASVWDAALPDPLISLFIIHFNPCTALAGKL</sequence>
<comment type="caution">
    <text evidence="2">The sequence shown here is derived from an EMBL/GenBank/DDBJ whole genome shotgun (WGS) entry which is preliminary data.</text>
</comment>
<accession>A0A7J6CGR0</accession>
<feature type="region of interest" description="Disordered" evidence="1">
    <location>
        <begin position="1"/>
        <end position="58"/>
    </location>
</feature>
<name>A0A7J6CGR0_9TELE</name>
<dbReference type="Proteomes" id="UP000579812">
    <property type="component" value="Unassembled WGS sequence"/>
</dbReference>
<feature type="compositionally biased region" description="Basic and acidic residues" evidence="1">
    <location>
        <begin position="7"/>
        <end position="35"/>
    </location>
</feature>
<dbReference type="EMBL" id="JAAMOB010000014">
    <property type="protein sequence ID" value="KAF4104902.1"/>
    <property type="molecule type" value="Genomic_DNA"/>
</dbReference>
<gene>
    <name evidence="2" type="ORF">G5714_014233</name>
</gene>
<organism evidence="2 3">
    <name type="scientific">Onychostoma macrolepis</name>
    <dbReference type="NCBI Taxonomy" id="369639"/>
    <lineage>
        <taxon>Eukaryota</taxon>
        <taxon>Metazoa</taxon>
        <taxon>Chordata</taxon>
        <taxon>Craniata</taxon>
        <taxon>Vertebrata</taxon>
        <taxon>Euteleostomi</taxon>
        <taxon>Actinopterygii</taxon>
        <taxon>Neopterygii</taxon>
        <taxon>Teleostei</taxon>
        <taxon>Ostariophysi</taxon>
        <taxon>Cypriniformes</taxon>
        <taxon>Cyprinidae</taxon>
        <taxon>Acrossocheilinae</taxon>
        <taxon>Onychostoma</taxon>
    </lineage>
</organism>
<dbReference type="AlphaFoldDB" id="A0A7J6CGR0"/>
<reference evidence="2 3" key="1">
    <citation type="submission" date="2020-04" db="EMBL/GenBank/DDBJ databases">
        <title>Chromosome-level genome assembly of a cyprinid fish Onychostoma macrolepis by integration of Nanopore Sequencing, Bionano and Hi-C technology.</title>
        <authorList>
            <person name="Wang D."/>
        </authorList>
    </citation>
    <scope>NUCLEOTIDE SEQUENCE [LARGE SCALE GENOMIC DNA]</scope>
    <source>
        <strain evidence="2">SWU-2019</strain>
        <tissue evidence="2">Muscle</tissue>
    </source>
</reference>
<protein>
    <submittedName>
        <fullName evidence="2">Uncharacterized protein</fullName>
    </submittedName>
</protein>
<proteinExistence type="predicted"/>
<evidence type="ECO:0000256" key="1">
    <source>
        <dbReference type="SAM" id="MobiDB-lite"/>
    </source>
</evidence>
<evidence type="ECO:0000313" key="3">
    <source>
        <dbReference type="Proteomes" id="UP000579812"/>
    </source>
</evidence>
<keyword evidence="3" id="KW-1185">Reference proteome</keyword>
<evidence type="ECO:0000313" key="2">
    <source>
        <dbReference type="EMBL" id="KAF4104902.1"/>
    </source>
</evidence>